<reference evidence="2 3" key="1">
    <citation type="submission" date="2023-07" db="EMBL/GenBank/DDBJ databases">
        <title>Sequencing the genomes of 1000 actinobacteria strains.</title>
        <authorList>
            <person name="Klenk H.-P."/>
        </authorList>
    </citation>
    <scope>NUCLEOTIDE SEQUENCE [LARGE SCALE GENOMIC DNA]</scope>
    <source>
        <strain evidence="2 3">DSM 44388</strain>
    </source>
</reference>
<evidence type="ECO:0000259" key="1">
    <source>
        <dbReference type="PROSITE" id="PS51462"/>
    </source>
</evidence>
<dbReference type="RefSeq" id="WP_307250696.1">
    <property type="nucleotide sequence ID" value="NZ_JAUSQZ010000001.1"/>
</dbReference>
<dbReference type="SUPFAM" id="SSF55811">
    <property type="entry name" value="Nudix"/>
    <property type="match status" value="1"/>
</dbReference>
<feature type="domain" description="Nudix hydrolase" evidence="1">
    <location>
        <begin position="81"/>
        <end position="232"/>
    </location>
</feature>
<keyword evidence="3" id="KW-1185">Reference proteome</keyword>
<dbReference type="Proteomes" id="UP001235712">
    <property type="component" value="Unassembled WGS sequence"/>
</dbReference>
<gene>
    <name evidence="2" type="ORF">J2S57_006929</name>
</gene>
<dbReference type="Pfam" id="PF00293">
    <property type="entry name" value="NUDIX"/>
    <property type="match status" value="1"/>
</dbReference>
<sequence>MKFLDADGPLRFTEVPVPALAPHQEAALAERWGEGVHANPLMFDGPVVTVLGAEPDGRGGLLVRWARATYRRHLLREMPEVTTPAFLFVATAQPTPAGVVVGRTAAWTSTGAGRWVIPGGTVEPPEPGRPLHEELIRQHAARELGEETGVEVPAPDLTRWAVLWAPNGNLGVCFGAPPRPEPEVRERFAALLADAVQRREEPELSAIDFVSTPADLARLDGTPAVALPALLERYASTRAGAGQ</sequence>
<dbReference type="InterPro" id="IPR000086">
    <property type="entry name" value="NUDIX_hydrolase_dom"/>
</dbReference>
<dbReference type="PROSITE" id="PS51462">
    <property type="entry name" value="NUDIX"/>
    <property type="match status" value="1"/>
</dbReference>
<protein>
    <submittedName>
        <fullName evidence="2">8-oxo-dGTP pyrophosphatase MutT (NUDIX family)</fullName>
    </submittedName>
</protein>
<accession>A0ABT9PGB1</accession>
<comment type="caution">
    <text evidence="2">The sequence shown here is derived from an EMBL/GenBank/DDBJ whole genome shotgun (WGS) entry which is preliminary data.</text>
</comment>
<dbReference type="InterPro" id="IPR015797">
    <property type="entry name" value="NUDIX_hydrolase-like_dom_sf"/>
</dbReference>
<evidence type="ECO:0000313" key="3">
    <source>
        <dbReference type="Proteomes" id="UP001235712"/>
    </source>
</evidence>
<evidence type="ECO:0000313" key="2">
    <source>
        <dbReference type="EMBL" id="MDP9831180.1"/>
    </source>
</evidence>
<organism evidence="2 3">
    <name type="scientific">Kineosporia succinea</name>
    <dbReference type="NCBI Taxonomy" id="84632"/>
    <lineage>
        <taxon>Bacteria</taxon>
        <taxon>Bacillati</taxon>
        <taxon>Actinomycetota</taxon>
        <taxon>Actinomycetes</taxon>
        <taxon>Kineosporiales</taxon>
        <taxon>Kineosporiaceae</taxon>
        <taxon>Kineosporia</taxon>
    </lineage>
</organism>
<proteinExistence type="predicted"/>
<dbReference type="Gene3D" id="3.90.79.10">
    <property type="entry name" value="Nucleoside Triphosphate Pyrophosphohydrolase"/>
    <property type="match status" value="1"/>
</dbReference>
<name>A0ABT9PGB1_9ACTN</name>
<dbReference type="EMBL" id="JAUSQZ010000001">
    <property type="protein sequence ID" value="MDP9831180.1"/>
    <property type="molecule type" value="Genomic_DNA"/>
</dbReference>